<dbReference type="Proteomes" id="UP000481861">
    <property type="component" value="Unassembled WGS sequence"/>
</dbReference>
<sequence length="895" mass="100594">MDVPEHRGAKRQRLCKDPVTSNHEPAGFQRSNPMALSNIVIAPCHASMESTEPATEPLSALIAPGAREDDWSPADEMVCFGTIPGIAGKFRLDSSQRFTSVDCTGTHGLILPHHGQMVQGLLEERTLQLHASCSPDTEPTNRRQLVSYAQLPCTLEITVYGPLELFEQIGDWFQEYDVYLQDPRECHLNVKYCNPQRLSSDDLGAMPKVSEVVSNASSLIHFHDVVERPDLLEIISSQDHLEEAEQPALLRAALHKHQKQALTFMLRRESGWTLADKGSDIWEASDSSRGRLQVDSLYINRITDVHQADAPPQFYGGIIADPMGLGKTLTMIALAAADPGSNRAVNDHSWDMEEGSNRPVSATLIIVPQPLLGTWEEQLSEHVVAGGLKFSRHHGKTRLDDIDEINAVDLVLTTYHTLSADWKTWKAKENHVMFSVQWRRIILDEAHVIRNMKSRMARAICELDAISRWAVTGTPIQNNLSDLTALLKFIRVYPYDEPKRFETDISRLWKSGEDEEAVKRLKRLSSCLILRRAKRTIDLPPRRDVKCPVDFSKSERALYDTIRQQTITKIDDALLHQSELSTSGAYVNFLQQIESMRLVCNLGLHYHSRHEKLATQDTADWKTTAQETFNIQREMEPVICSQCSSPLDLAENFLDESLTQDSPQFSRCMKYACSECSHKLRITRQKMVCGHTPRCPIAPVSISNSASEETPGHISHKRASTIELPSKVEVLIADLKALPPDVKCIVFSTWRLTLDIVDAGLTQAGFRSVRFDGKVPQTQRQPVLNQFKSDPGIRVMLLTLSCGAVGLTLTEASRAYLMEPHWNPTIEEQALARIHRIGQKRPVTTIRFYMRDSFEERVMEVQESKKNLAGVLLSGHDGGHADDSLGALQRLRSLL</sequence>
<gene>
    <name evidence="7" type="ORF">BDV95DRAFT_630473</name>
</gene>
<evidence type="ECO:0000259" key="5">
    <source>
        <dbReference type="PROSITE" id="PS51192"/>
    </source>
</evidence>
<evidence type="ECO:0000256" key="1">
    <source>
        <dbReference type="ARBA" id="ARBA00022741"/>
    </source>
</evidence>
<comment type="caution">
    <text evidence="7">The sequence shown here is derived from an EMBL/GenBank/DDBJ whole genome shotgun (WGS) entry which is preliminary data.</text>
</comment>
<dbReference type="SMART" id="SM00490">
    <property type="entry name" value="HELICc"/>
    <property type="match status" value="1"/>
</dbReference>
<evidence type="ECO:0000256" key="4">
    <source>
        <dbReference type="SAM" id="MobiDB-lite"/>
    </source>
</evidence>
<dbReference type="GO" id="GO:0016787">
    <property type="term" value="F:hydrolase activity"/>
    <property type="evidence" value="ECO:0007669"/>
    <property type="project" value="UniProtKB-KW"/>
</dbReference>
<evidence type="ECO:0000256" key="3">
    <source>
        <dbReference type="ARBA" id="ARBA00022840"/>
    </source>
</evidence>
<feature type="compositionally biased region" description="Polar residues" evidence="4">
    <location>
        <begin position="19"/>
        <end position="31"/>
    </location>
</feature>
<dbReference type="SUPFAM" id="SSF52540">
    <property type="entry name" value="P-loop containing nucleoside triphosphate hydrolases"/>
    <property type="match status" value="2"/>
</dbReference>
<dbReference type="OrthoDB" id="448448at2759"/>
<dbReference type="InterPro" id="IPR000330">
    <property type="entry name" value="SNF2_N"/>
</dbReference>
<organism evidence="7 8">
    <name type="scientific">Massariosphaeria phaeospora</name>
    <dbReference type="NCBI Taxonomy" id="100035"/>
    <lineage>
        <taxon>Eukaryota</taxon>
        <taxon>Fungi</taxon>
        <taxon>Dikarya</taxon>
        <taxon>Ascomycota</taxon>
        <taxon>Pezizomycotina</taxon>
        <taxon>Dothideomycetes</taxon>
        <taxon>Pleosporomycetidae</taxon>
        <taxon>Pleosporales</taxon>
        <taxon>Pleosporales incertae sedis</taxon>
        <taxon>Massariosphaeria</taxon>
    </lineage>
</organism>
<dbReference type="PROSITE" id="PS51192">
    <property type="entry name" value="HELICASE_ATP_BIND_1"/>
    <property type="match status" value="1"/>
</dbReference>
<dbReference type="Pfam" id="PF00176">
    <property type="entry name" value="SNF2-rel_dom"/>
    <property type="match status" value="1"/>
</dbReference>
<dbReference type="SMART" id="SM00487">
    <property type="entry name" value="DEXDc"/>
    <property type="match status" value="1"/>
</dbReference>
<keyword evidence="3" id="KW-0067">ATP-binding</keyword>
<evidence type="ECO:0000256" key="2">
    <source>
        <dbReference type="ARBA" id="ARBA00022801"/>
    </source>
</evidence>
<dbReference type="GO" id="GO:0008094">
    <property type="term" value="F:ATP-dependent activity, acting on DNA"/>
    <property type="evidence" value="ECO:0007669"/>
    <property type="project" value="TreeGrafter"/>
</dbReference>
<reference evidence="7 8" key="1">
    <citation type="submission" date="2020-01" db="EMBL/GenBank/DDBJ databases">
        <authorList>
            <consortium name="DOE Joint Genome Institute"/>
            <person name="Haridas S."/>
            <person name="Albert R."/>
            <person name="Binder M."/>
            <person name="Bloem J."/>
            <person name="Labutti K."/>
            <person name="Salamov A."/>
            <person name="Andreopoulos B."/>
            <person name="Baker S.E."/>
            <person name="Barry K."/>
            <person name="Bills G."/>
            <person name="Bluhm B.H."/>
            <person name="Cannon C."/>
            <person name="Castanera R."/>
            <person name="Culley D.E."/>
            <person name="Daum C."/>
            <person name="Ezra D."/>
            <person name="Gonzalez J.B."/>
            <person name="Henrissat B."/>
            <person name="Kuo A."/>
            <person name="Liang C."/>
            <person name="Lipzen A."/>
            <person name="Lutzoni F."/>
            <person name="Magnuson J."/>
            <person name="Mondo S."/>
            <person name="Nolan M."/>
            <person name="Ohm R."/>
            <person name="Pangilinan J."/>
            <person name="Park H.-J.H."/>
            <person name="Ramirez L."/>
            <person name="Alfaro M."/>
            <person name="Sun H."/>
            <person name="Tritt A."/>
            <person name="Yoshinaga Y."/>
            <person name="Zwiers L.-H.L."/>
            <person name="Turgeon B.G."/>
            <person name="Goodwin S.B."/>
            <person name="Spatafora J.W."/>
            <person name="Crous P.W."/>
            <person name="Grigoriev I.V."/>
        </authorList>
    </citation>
    <scope>NUCLEOTIDE SEQUENCE [LARGE SCALE GENOMIC DNA]</scope>
    <source>
        <strain evidence="7 8">CBS 611.86</strain>
    </source>
</reference>
<keyword evidence="8" id="KW-1185">Reference proteome</keyword>
<feature type="domain" description="Helicase C-terminal" evidence="6">
    <location>
        <begin position="734"/>
        <end position="879"/>
    </location>
</feature>
<dbReference type="PANTHER" id="PTHR45626:SF22">
    <property type="entry name" value="DNA REPAIR PROTEIN RAD5"/>
    <property type="match status" value="1"/>
</dbReference>
<dbReference type="Gene3D" id="3.40.50.300">
    <property type="entry name" value="P-loop containing nucleotide triphosphate hydrolases"/>
    <property type="match status" value="1"/>
</dbReference>
<dbReference type="Gene3D" id="3.40.50.10810">
    <property type="entry name" value="Tandem AAA-ATPase domain"/>
    <property type="match status" value="1"/>
</dbReference>
<proteinExistence type="predicted"/>
<dbReference type="CDD" id="cd18008">
    <property type="entry name" value="DEXDc_SHPRH-like"/>
    <property type="match status" value="1"/>
</dbReference>
<dbReference type="PANTHER" id="PTHR45626">
    <property type="entry name" value="TRANSCRIPTION TERMINATION FACTOR 2-RELATED"/>
    <property type="match status" value="1"/>
</dbReference>
<evidence type="ECO:0000259" key="6">
    <source>
        <dbReference type="PROSITE" id="PS51194"/>
    </source>
</evidence>
<dbReference type="InterPro" id="IPR001650">
    <property type="entry name" value="Helicase_C-like"/>
</dbReference>
<evidence type="ECO:0000313" key="7">
    <source>
        <dbReference type="EMBL" id="KAF2868792.1"/>
    </source>
</evidence>
<accession>A0A7C8I5P5</accession>
<dbReference type="Pfam" id="PF00271">
    <property type="entry name" value="Helicase_C"/>
    <property type="match status" value="1"/>
</dbReference>
<dbReference type="EMBL" id="JAADJZ010000018">
    <property type="protein sequence ID" value="KAF2868792.1"/>
    <property type="molecule type" value="Genomic_DNA"/>
</dbReference>
<dbReference type="GO" id="GO:0005524">
    <property type="term" value="F:ATP binding"/>
    <property type="evidence" value="ECO:0007669"/>
    <property type="project" value="UniProtKB-KW"/>
</dbReference>
<dbReference type="InterPro" id="IPR014001">
    <property type="entry name" value="Helicase_ATP-bd"/>
</dbReference>
<dbReference type="InterPro" id="IPR038718">
    <property type="entry name" value="SNF2-like_sf"/>
</dbReference>
<dbReference type="GO" id="GO:0005634">
    <property type="term" value="C:nucleus"/>
    <property type="evidence" value="ECO:0007669"/>
    <property type="project" value="TreeGrafter"/>
</dbReference>
<dbReference type="InterPro" id="IPR027417">
    <property type="entry name" value="P-loop_NTPase"/>
</dbReference>
<dbReference type="InterPro" id="IPR049730">
    <property type="entry name" value="SNF2/RAD54-like_C"/>
</dbReference>
<evidence type="ECO:0000313" key="8">
    <source>
        <dbReference type="Proteomes" id="UP000481861"/>
    </source>
</evidence>
<keyword evidence="1" id="KW-0547">Nucleotide-binding</keyword>
<dbReference type="AlphaFoldDB" id="A0A7C8I5P5"/>
<dbReference type="CDD" id="cd18793">
    <property type="entry name" value="SF2_C_SNF"/>
    <property type="match status" value="1"/>
</dbReference>
<feature type="region of interest" description="Disordered" evidence="4">
    <location>
        <begin position="1"/>
        <end position="31"/>
    </location>
</feature>
<dbReference type="PROSITE" id="PS51194">
    <property type="entry name" value="HELICASE_CTER"/>
    <property type="match status" value="1"/>
</dbReference>
<dbReference type="GO" id="GO:0006281">
    <property type="term" value="P:DNA repair"/>
    <property type="evidence" value="ECO:0007669"/>
    <property type="project" value="TreeGrafter"/>
</dbReference>
<feature type="domain" description="Helicase ATP-binding" evidence="5">
    <location>
        <begin position="308"/>
        <end position="493"/>
    </location>
</feature>
<name>A0A7C8I5P5_9PLEO</name>
<protein>
    <submittedName>
        <fullName evidence="7">SNF2 family N-terminal domain-containing protein</fullName>
    </submittedName>
</protein>
<keyword evidence="2" id="KW-0378">Hydrolase</keyword>
<dbReference type="InterPro" id="IPR050628">
    <property type="entry name" value="SNF2_RAD54_helicase_TF"/>
</dbReference>